<dbReference type="InterPro" id="IPR001373">
    <property type="entry name" value="Cullin_N"/>
</dbReference>
<dbReference type="SMART" id="SM00182">
    <property type="entry name" value="CULLIN"/>
    <property type="match status" value="1"/>
</dbReference>
<keyword evidence="3" id="KW-1017">Isopeptide bond</keyword>
<dbReference type="PANTHER" id="PTHR11932">
    <property type="entry name" value="CULLIN"/>
    <property type="match status" value="1"/>
</dbReference>
<dbReference type="Gene3D" id="1.20.1310.10">
    <property type="entry name" value="Cullin Repeats"/>
    <property type="match status" value="4"/>
</dbReference>
<dbReference type="Pfam" id="PF10557">
    <property type="entry name" value="Cullin_Nedd8"/>
    <property type="match status" value="1"/>
</dbReference>
<dbReference type="GO" id="GO:0005634">
    <property type="term" value="C:nucleus"/>
    <property type="evidence" value="ECO:0007669"/>
    <property type="project" value="UniProtKB-ARBA"/>
</dbReference>
<dbReference type="InterPro" id="IPR016157">
    <property type="entry name" value="Cullin_CS"/>
</dbReference>
<dbReference type="GO" id="GO:0042254">
    <property type="term" value="P:ribosome biogenesis"/>
    <property type="evidence" value="ECO:0007669"/>
    <property type="project" value="UniProtKB-ARBA"/>
</dbReference>
<dbReference type="PROSITE" id="PS50069">
    <property type="entry name" value="CULLIN_2"/>
    <property type="match status" value="1"/>
</dbReference>
<keyword evidence="14" id="KW-1185">Reference proteome</keyword>
<feature type="domain" description="Cullin family profile" evidence="12">
    <location>
        <begin position="416"/>
        <end position="643"/>
    </location>
</feature>
<keyword evidence="6" id="KW-0833">Ubl conjugation pathway</keyword>
<dbReference type="Gene3D" id="1.10.10.10">
    <property type="entry name" value="Winged helix-like DNA-binding domain superfamily/Winged helix DNA-binding domain"/>
    <property type="match status" value="1"/>
</dbReference>
<dbReference type="FunFam" id="3.30.230.130:FF:000001">
    <property type="entry name" value="Cullin 4A"/>
    <property type="match status" value="1"/>
</dbReference>
<organism evidence="13 14">
    <name type="scientific">Chytriomyces confervae</name>
    <dbReference type="NCBI Taxonomy" id="246404"/>
    <lineage>
        <taxon>Eukaryota</taxon>
        <taxon>Fungi</taxon>
        <taxon>Fungi incertae sedis</taxon>
        <taxon>Chytridiomycota</taxon>
        <taxon>Chytridiomycota incertae sedis</taxon>
        <taxon>Chytridiomycetes</taxon>
        <taxon>Chytridiales</taxon>
        <taxon>Chytriomycetaceae</taxon>
        <taxon>Chytriomyces</taxon>
    </lineage>
</organism>
<keyword evidence="5" id="KW-0227">DNA damage</keyword>
<sequence>MKTTPKRKLEQCATNQAASMMSSTAFSDAAPAPKKLSIKGFKVKPKVSESFVSDSLSLLQAAVRSIQCQSGHPLSLEELYKACEHLCLHGSASKVYSMLHSICKDNTEALMARVRGLPTSTPNAEFLETLNNEWRQFCRSQIMIRSIFLYLDRTYVIQTQGVKSIWDMGLDVFRLAFLENDAMLDDSSSFKTRVVDALLSVIECERTGQQTPTHLLKSLISMFLELGIYLTAFETRFLGVTESFYVSEGARWIADMGEGSLNGLAVGSYLAHAEKRIDEEKMRCGMTGYLSLATRKSLVAIVERILIETHIESLLRKGFDDLIQNDRVEDLARMYTLFSRAPNGLVNIRKYFGGYIAKVGLSIVNDVNRDPTMILDLIAFKKRMENLTNTAFAGSKEFMQVIRESFEKFINKRHNKPAELIAKHVDSLMKTGKGITETETEEVLDQCLALFRFIHGKDVFEAFYKKDLAKRLLLGKSSSVDSEKSMLSKLKVECGAAFTSKLENMFKDIETSKDFVTSFRESPRLMAQLGSVEVYVNFLTAGMWPTYPPAPLTIPAELERLQTVYKDFYMSKHNGRRITWQNQLGHCVLKASFKKATKELSVSLFQSAVLLLFNEKPNLSYSEILAATNMEPKELERTLQSLACGKLRVLTKDPKGRDVHSTDTFLFNHAFENPLFRIKINSIQMKETVEENKETTEKVFADRQYQVDAAIVRIMKARKKLSHTLLIAELFEQLKFPIKAPDLKKRIESLIDREYLERESGESAAYVYLA</sequence>
<dbReference type="GO" id="GO:0031625">
    <property type="term" value="F:ubiquitin protein ligase binding"/>
    <property type="evidence" value="ECO:0007669"/>
    <property type="project" value="InterPro"/>
</dbReference>
<keyword evidence="7" id="KW-0832">Ubl conjugation</keyword>
<dbReference type="GO" id="GO:0006511">
    <property type="term" value="P:ubiquitin-dependent protein catabolic process"/>
    <property type="evidence" value="ECO:0007669"/>
    <property type="project" value="InterPro"/>
</dbReference>
<comment type="similarity">
    <text evidence="2 10 11">Belongs to the cullin family.</text>
</comment>
<reference evidence="13 14" key="1">
    <citation type="journal article" date="2019" name="Sci. Rep.">
        <title>Comparative genomics of chytrid fungi reveal insights into the obligate biotrophic and pathogenic lifestyle of Synchytrium endobioticum.</title>
        <authorList>
            <person name="van de Vossenberg B.T.L.H."/>
            <person name="Warris S."/>
            <person name="Nguyen H.D.T."/>
            <person name="van Gent-Pelzer M.P.E."/>
            <person name="Joly D.L."/>
            <person name="van de Geest H.C."/>
            <person name="Bonants P.J.M."/>
            <person name="Smith D.S."/>
            <person name="Levesque C.A."/>
            <person name="van der Lee T.A.J."/>
        </authorList>
    </citation>
    <scope>NUCLEOTIDE SEQUENCE [LARGE SCALE GENOMIC DNA]</scope>
    <source>
        <strain evidence="13 14">CBS 675.73</strain>
    </source>
</reference>
<dbReference type="PROSITE" id="PS01256">
    <property type="entry name" value="CULLIN_1"/>
    <property type="match status" value="1"/>
</dbReference>
<evidence type="ECO:0000259" key="12">
    <source>
        <dbReference type="PROSITE" id="PS50069"/>
    </source>
</evidence>
<gene>
    <name evidence="13" type="ORF">CcCBS67573_g08489</name>
</gene>
<dbReference type="Proteomes" id="UP000320333">
    <property type="component" value="Unassembled WGS sequence"/>
</dbReference>
<dbReference type="GO" id="GO:0031464">
    <property type="term" value="C:Cul4A-RING E3 ubiquitin ligase complex"/>
    <property type="evidence" value="ECO:0007669"/>
    <property type="project" value="UniProtKB-ARBA"/>
</dbReference>
<evidence type="ECO:0000256" key="10">
    <source>
        <dbReference type="PROSITE-ProRule" id="PRU00330"/>
    </source>
</evidence>
<evidence type="ECO:0000313" key="13">
    <source>
        <dbReference type="EMBL" id="TPX64106.1"/>
    </source>
</evidence>
<dbReference type="Pfam" id="PF00888">
    <property type="entry name" value="Cullin"/>
    <property type="match status" value="1"/>
</dbReference>
<dbReference type="AlphaFoldDB" id="A0A507ELB5"/>
<dbReference type="FunFam" id="1.20.1310.10:FF:000003">
    <property type="entry name" value="Cullin 4A"/>
    <property type="match status" value="1"/>
</dbReference>
<comment type="pathway">
    <text evidence="1">Protein modification; protein ubiquitination.</text>
</comment>
<dbReference type="EMBL" id="QEAP01000563">
    <property type="protein sequence ID" value="TPX64106.1"/>
    <property type="molecule type" value="Genomic_DNA"/>
</dbReference>
<comment type="caution">
    <text evidence="13">The sequence shown here is derived from an EMBL/GenBank/DDBJ whole genome shotgun (WGS) entry which is preliminary data.</text>
</comment>
<evidence type="ECO:0000256" key="2">
    <source>
        <dbReference type="ARBA" id="ARBA00006019"/>
    </source>
</evidence>
<dbReference type="InterPro" id="IPR036317">
    <property type="entry name" value="Cullin_homology_sf"/>
</dbReference>
<dbReference type="InterPro" id="IPR036388">
    <property type="entry name" value="WH-like_DNA-bd_sf"/>
</dbReference>
<evidence type="ECO:0000313" key="14">
    <source>
        <dbReference type="Proteomes" id="UP000320333"/>
    </source>
</evidence>
<keyword evidence="4" id="KW-0597">Phosphoprotein</keyword>
<dbReference type="SUPFAM" id="SSF75632">
    <property type="entry name" value="Cullin homology domain"/>
    <property type="match status" value="1"/>
</dbReference>
<name>A0A507ELB5_9FUNG</name>
<dbReference type="Pfam" id="PF26557">
    <property type="entry name" value="Cullin_AB"/>
    <property type="match status" value="1"/>
</dbReference>
<dbReference type="OrthoDB" id="27073at2759"/>
<evidence type="ECO:0000256" key="9">
    <source>
        <dbReference type="ARBA" id="ARBA00069613"/>
    </source>
</evidence>
<evidence type="ECO:0000256" key="4">
    <source>
        <dbReference type="ARBA" id="ARBA00022553"/>
    </source>
</evidence>
<protein>
    <recommendedName>
        <fullName evidence="9">Cullin-4</fullName>
    </recommendedName>
</protein>
<evidence type="ECO:0000256" key="7">
    <source>
        <dbReference type="ARBA" id="ARBA00022843"/>
    </source>
</evidence>
<evidence type="ECO:0000256" key="3">
    <source>
        <dbReference type="ARBA" id="ARBA00022499"/>
    </source>
</evidence>
<dbReference type="GO" id="GO:0006281">
    <property type="term" value="P:DNA repair"/>
    <property type="evidence" value="ECO:0007669"/>
    <property type="project" value="UniProtKB-KW"/>
</dbReference>
<evidence type="ECO:0000256" key="8">
    <source>
        <dbReference type="ARBA" id="ARBA00023204"/>
    </source>
</evidence>
<accession>A0A507ELB5</accession>
<evidence type="ECO:0000256" key="11">
    <source>
        <dbReference type="RuleBase" id="RU003829"/>
    </source>
</evidence>
<dbReference type="FunFam" id="1.20.1310.10:FF:000001">
    <property type="entry name" value="Cullin 3"/>
    <property type="match status" value="1"/>
</dbReference>
<dbReference type="InterPro" id="IPR016158">
    <property type="entry name" value="Cullin_homology"/>
</dbReference>
<evidence type="ECO:0000256" key="6">
    <source>
        <dbReference type="ARBA" id="ARBA00022786"/>
    </source>
</evidence>
<dbReference type="InterPro" id="IPR016159">
    <property type="entry name" value="Cullin_repeat-like_dom_sf"/>
</dbReference>
<dbReference type="InterPro" id="IPR059120">
    <property type="entry name" value="Cullin-like_AB"/>
</dbReference>
<keyword evidence="8" id="KW-0234">DNA repair</keyword>
<proteinExistence type="inferred from homology"/>
<evidence type="ECO:0000256" key="5">
    <source>
        <dbReference type="ARBA" id="ARBA00022763"/>
    </source>
</evidence>
<dbReference type="FunFam" id="1.10.10.10:FF:000050">
    <property type="entry name" value="Cullin 4B"/>
    <property type="match status" value="1"/>
</dbReference>
<dbReference type="SUPFAM" id="SSF74788">
    <property type="entry name" value="Cullin repeat-like"/>
    <property type="match status" value="1"/>
</dbReference>
<dbReference type="InterPro" id="IPR036390">
    <property type="entry name" value="WH_DNA-bd_sf"/>
</dbReference>
<dbReference type="FunFam" id="1.20.1310.10:FF:000004">
    <property type="entry name" value="Cullin 4B"/>
    <property type="match status" value="1"/>
</dbReference>
<evidence type="ECO:0000256" key="1">
    <source>
        <dbReference type="ARBA" id="ARBA00004906"/>
    </source>
</evidence>
<dbReference type="SUPFAM" id="SSF46785">
    <property type="entry name" value="Winged helix' DNA-binding domain"/>
    <property type="match status" value="1"/>
</dbReference>
<dbReference type="STRING" id="246404.A0A507ELB5"/>
<dbReference type="InterPro" id="IPR045093">
    <property type="entry name" value="Cullin"/>
</dbReference>
<dbReference type="Gene3D" id="3.30.230.130">
    <property type="entry name" value="Cullin, Chain C, Domain 2"/>
    <property type="match status" value="1"/>
</dbReference>
<dbReference type="SMART" id="SM00884">
    <property type="entry name" value="Cullin_Nedd8"/>
    <property type="match status" value="1"/>
</dbReference>
<dbReference type="InterPro" id="IPR019559">
    <property type="entry name" value="Cullin_neddylation_domain"/>
</dbReference>